<dbReference type="AlphaFoldDB" id="A0A7K8PU89"/>
<dbReference type="Pfam" id="PF01031">
    <property type="entry name" value="Dynamin_M"/>
    <property type="match status" value="1"/>
</dbReference>
<comment type="caution">
    <text evidence="8">The sequence shown here is derived from an EMBL/GenBank/DDBJ whole genome shotgun (WGS) entry which is preliminary data.</text>
</comment>
<dbReference type="InterPro" id="IPR000375">
    <property type="entry name" value="Dynamin_stalk"/>
</dbReference>
<organism evidence="8 9">
    <name type="scientific">Cochlearius cochlearius</name>
    <name type="common">Boat-billed heron</name>
    <dbReference type="NCBI Taxonomy" id="110676"/>
    <lineage>
        <taxon>Eukaryota</taxon>
        <taxon>Metazoa</taxon>
        <taxon>Chordata</taxon>
        <taxon>Craniata</taxon>
        <taxon>Vertebrata</taxon>
        <taxon>Euteleostomi</taxon>
        <taxon>Archelosauria</taxon>
        <taxon>Archosauria</taxon>
        <taxon>Dinosauria</taxon>
        <taxon>Saurischia</taxon>
        <taxon>Theropoda</taxon>
        <taxon>Coelurosauria</taxon>
        <taxon>Aves</taxon>
        <taxon>Neognathae</taxon>
        <taxon>Neoaves</taxon>
        <taxon>Aequornithes</taxon>
        <taxon>Pelecaniformes</taxon>
        <taxon>Ardeidae</taxon>
        <taxon>Cochlearius</taxon>
    </lineage>
</organism>
<dbReference type="Proteomes" id="UP000525205">
    <property type="component" value="Unassembled WGS sequence"/>
</dbReference>
<dbReference type="GO" id="GO:0051607">
    <property type="term" value="P:defense response to virus"/>
    <property type="evidence" value="ECO:0007669"/>
    <property type="project" value="TreeGrafter"/>
</dbReference>
<evidence type="ECO:0000259" key="7">
    <source>
        <dbReference type="PROSITE" id="PS51718"/>
    </source>
</evidence>
<dbReference type="PANTHER" id="PTHR11566:SF231">
    <property type="entry name" value="INTERFERON-INDUCED GTP-BINDING PROTEIN MX"/>
    <property type="match status" value="1"/>
</dbReference>
<feature type="non-terminal residue" evidence="8">
    <location>
        <position position="1"/>
    </location>
</feature>
<dbReference type="InterPro" id="IPR001401">
    <property type="entry name" value="Dynamin_GTPase"/>
</dbReference>
<dbReference type="Pfam" id="PF02212">
    <property type="entry name" value="GED"/>
    <property type="match status" value="1"/>
</dbReference>
<evidence type="ECO:0000256" key="4">
    <source>
        <dbReference type="ARBA" id="ARBA00023134"/>
    </source>
</evidence>
<keyword evidence="3 5" id="KW-0547">Nucleotide-binding</keyword>
<dbReference type="PROSITE" id="PS51388">
    <property type="entry name" value="GED"/>
    <property type="match status" value="1"/>
</dbReference>
<feature type="domain" description="Dynamin-type G" evidence="7">
    <location>
        <begin position="33"/>
        <end position="306"/>
    </location>
</feature>
<dbReference type="Pfam" id="PF00350">
    <property type="entry name" value="Dynamin_N"/>
    <property type="match status" value="1"/>
</dbReference>
<evidence type="ECO:0000256" key="1">
    <source>
        <dbReference type="ARBA" id="ARBA00004496"/>
    </source>
</evidence>
<feature type="domain" description="GED" evidence="6">
    <location>
        <begin position="535"/>
        <end position="624"/>
    </location>
</feature>
<keyword evidence="4 5" id="KW-0342">GTP-binding</keyword>
<dbReference type="InterPro" id="IPR045063">
    <property type="entry name" value="Dynamin_N"/>
</dbReference>
<keyword evidence="9" id="KW-1185">Reference proteome</keyword>
<dbReference type="PANTHER" id="PTHR11566">
    <property type="entry name" value="DYNAMIN"/>
    <property type="match status" value="1"/>
</dbReference>
<feature type="non-terminal residue" evidence="8">
    <location>
        <position position="624"/>
    </location>
</feature>
<evidence type="ECO:0000256" key="5">
    <source>
        <dbReference type="RuleBase" id="RU003932"/>
    </source>
</evidence>
<dbReference type="InterPro" id="IPR019762">
    <property type="entry name" value="Dynamin_GTPase_CS"/>
</dbReference>
<evidence type="ECO:0000256" key="2">
    <source>
        <dbReference type="ARBA" id="ARBA00022490"/>
    </source>
</evidence>
<dbReference type="InterPro" id="IPR030381">
    <property type="entry name" value="G_DYNAMIN_dom"/>
</dbReference>
<dbReference type="GO" id="GO:0005874">
    <property type="term" value="C:microtubule"/>
    <property type="evidence" value="ECO:0007669"/>
    <property type="project" value="TreeGrafter"/>
</dbReference>
<dbReference type="PROSITE" id="PS51718">
    <property type="entry name" value="G_DYNAMIN_2"/>
    <property type="match status" value="1"/>
</dbReference>
<dbReference type="GO" id="GO:0005886">
    <property type="term" value="C:plasma membrane"/>
    <property type="evidence" value="ECO:0007669"/>
    <property type="project" value="TreeGrafter"/>
</dbReference>
<dbReference type="GO" id="GO:0005737">
    <property type="term" value="C:cytoplasm"/>
    <property type="evidence" value="ECO:0007669"/>
    <property type="project" value="UniProtKB-SubCell"/>
</dbReference>
<dbReference type="InterPro" id="IPR027417">
    <property type="entry name" value="P-loop_NTPase"/>
</dbReference>
<dbReference type="GO" id="GO:0003924">
    <property type="term" value="F:GTPase activity"/>
    <property type="evidence" value="ECO:0007669"/>
    <property type="project" value="InterPro"/>
</dbReference>
<dbReference type="SMART" id="SM00302">
    <property type="entry name" value="GED"/>
    <property type="match status" value="1"/>
</dbReference>
<dbReference type="GO" id="GO:0008017">
    <property type="term" value="F:microtubule binding"/>
    <property type="evidence" value="ECO:0007669"/>
    <property type="project" value="TreeGrafter"/>
</dbReference>
<dbReference type="GO" id="GO:0098793">
    <property type="term" value="C:presynapse"/>
    <property type="evidence" value="ECO:0007669"/>
    <property type="project" value="GOC"/>
</dbReference>
<dbReference type="Gene3D" id="1.20.120.1240">
    <property type="entry name" value="Dynamin, middle domain"/>
    <property type="match status" value="1"/>
</dbReference>
<dbReference type="GO" id="GO:0005634">
    <property type="term" value="C:nucleus"/>
    <property type="evidence" value="ECO:0007669"/>
    <property type="project" value="TreeGrafter"/>
</dbReference>
<proteinExistence type="inferred from homology"/>
<reference evidence="8 9" key="1">
    <citation type="submission" date="2019-09" db="EMBL/GenBank/DDBJ databases">
        <title>Bird 10,000 Genomes (B10K) Project - Family phase.</title>
        <authorList>
            <person name="Zhang G."/>
        </authorList>
    </citation>
    <scope>NUCLEOTIDE SEQUENCE [LARGE SCALE GENOMIC DNA]</scope>
    <source>
        <strain evidence="8">B10K-CU-031-03</strain>
        <tissue evidence="8">Muscle</tissue>
    </source>
</reference>
<dbReference type="FunFam" id="1.20.120.1240:FF:000007">
    <property type="entry name" value="Interferon-induced GTP-binding protein Mx1"/>
    <property type="match status" value="1"/>
</dbReference>
<comment type="similarity">
    <text evidence="5">Belongs to the TRAFAC class dynamin-like GTPase superfamily. Dynamin/Fzo/YdjA family.</text>
</comment>
<comment type="subcellular location">
    <subcellularLocation>
        <location evidence="1">Cytoplasm</location>
    </subcellularLocation>
</comment>
<dbReference type="PROSITE" id="PS00410">
    <property type="entry name" value="G_DYNAMIN_1"/>
    <property type="match status" value="1"/>
</dbReference>
<dbReference type="InterPro" id="IPR022812">
    <property type="entry name" value="Dynamin"/>
</dbReference>
<sequence length="624" mass="70981">QAAEHTLYNQYEEKIRPCIDLIDSLRALGIEKDLALPAIAVIGDQSSGKSSVLEALSGIALPRGNGIVTRCPLELKLKRIPATQAWKGKICYRNISRELQNASEVEKAIREAQDVVAGTRGAISGELISLEIRSPDVPDLTLIDLPGIARVAVGDQPKDIGEQIKMLLRKMIGCKETLNLVVVPCNVDIATTEALKMAQEVDPSGERTLGILTKPDLVDRGTEESIINIIRNLVIPLKKGYMIVKCRGQQDIQNKLSLATAIQQERKFFETHKHFSILVEEKRATIPHLAEKLTNELVKHIIKTLPTLENQIREALQKTLRDLQKYKRGTPTTESEQLIFLTDLIKLFNQDVSQTMHGEEEMFENEVRLFAKIRKEFQTWAVILLESAAKAKKNVPGKVWKYEDQYRGREFPGFTNFRTFEDIIKKEITELEQPAIEILNNVMGVVEEKFMELTDKHFANFHNLNRAVKTRIEDIREKQVVEAERQIRTQFKMERIIYCQDNLYLNDLNSVKVENTVKVGNGKELQPPPFLALFGKQLFCLFSPFLQGASKRLSNQIPLIILSSALHDFGDNLQTAMLHLLQEKDKLSHLLQEDSEAAKHRSFLNQRVNRLTLACQYLRDFSSM</sequence>
<name>A0A7K8PU89_COCCO</name>
<accession>A0A7K8PU89</accession>
<evidence type="ECO:0000259" key="6">
    <source>
        <dbReference type="PROSITE" id="PS51388"/>
    </source>
</evidence>
<dbReference type="SUPFAM" id="SSF52540">
    <property type="entry name" value="P-loop containing nucleoside triphosphate hydrolases"/>
    <property type="match status" value="1"/>
</dbReference>
<dbReference type="GO" id="GO:0016185">
    <property type="term" value="P:synaptic vesicle budding from presynaptic endocytic zone membrane"/>
    <property type="evidence" value="ECO:0007669"/>
    <property type="project" value="TreeGrafter"/>
</dbReference>
<dbReference type="GO" id="GO:0005525">
    <property type="term" value="F:GTP binding"/>
    <property type="evidence" value="ECO:0007669"/>
    <property type="project" value="UniProtKB-KW"/>
</dbReference>
<dbReference type="GO" id="GO:0031623">
    <property type="term" value="P:receptor internalization"/>
    <property type="evidence" value="ECO:0007669"/>
    <property type="project" value="TreeGrafter"/>
</dbReference>
<dbReference type="InterPro" id="IPR020850">
    <property type="entry name" value="GED_dom"/>
</dbReference>
<gene>
    <name evidence="8" type="primary">Mx</name>
    <name evidence="8" type="ORF">COCCOC_R14587</name>
</gene>
<evidence type="ECO:0000256" key="3">
    <source>
        <dbReference type="ARBA" id="ARBA00022741"/>
    </source>
</evidence>
<dbReference type="SMART" id="SM00053">
    <property type="entry name" value="DYNc"/>
    <property type="match status" value="1"/>
</dbReference>
<dbReference type="FunFam" id="3.40.50.300:FF:000621">
    <property type="entry name" value="Interferon-induced GTP-binding protein Mx1"/>
    <property type="match status" value="1"/>
</dbReference>
<evidence type="ECO:0000313" key="9">
    <source>
        <dbReference type="Proteomes" id="UP000525205"/>
    </source>
</evidence>
<dbReference type="InterPro" id="IPR003130">
    <property type="entry name" value="GED"/>
</dbReference>
<dbReference type="Gene3D" id="3.40.50.300">
    <property type="entry name" value="P-loop containing nucleotide triphosphate hydrolases"/>
    <property type="match status" value="1"/>
</dbReference>
<evidence type="ECO:0000313" key="8">
    <source>
        <dbReference type="EMBL" id="NXE82959.1"/>
    </source>
</evidence>
<dbReference type="EMBL" id="VWPP01000688">
    <property type="protein sequence ID" value="NXE82959.1"/>
    <property type="molecule type" value="Genomic_DNA"/>
</dbReference>
<protein>
    <submittedName>
        <fullName evidence="8">MX protein</fullName>
    </submittedName>
</protein>
<dbReference type="PRINTS" id="PR00195">
    <property type="entry name" value="DYNAMIN"/>
</dbReference>
<dbReference type="CDD" id="cd08771">
    <property type="entry name" value="DLP_1"/>
    <property type="match status" value="1"/>
</dbReference>
<keyword evidence="2" id="KW-0963">Cytoplasm</keyword>